<reference evidence="1 2" key="1">
    <citation type="journal article" date="2021" name="Elife">
        <title>Chloroplast acquisition without the gene transfer in kleptoplastic sea slugs, Plakobranchus ocellatus.</title>
        <authorList>
            <person name="Maeda T."/>
            <person name="Takahashi S."/>
            <person name="Yoshida T."/>
            <person name="Shimamura S."/>
            <person name="Takaki Y."/>
            <person name="Nagai Y."/>
            <person name="Toyoda A."/>
            <person name="Suzuki Y."/>
            <person name="Arimoto A."/>
            <person name="Ishii H."/>
            <person name="Satoh N."/>
            <person name="Nishiyama T."/>
            <person name="Hasebe M."/>
            <person name="Maruyama T."/>
            <person name="Minagawa J."/>
            <person name="Obokata J."/>
            <person name="Shigenobu S."/>
        </authorList>
    </citation>
    <scope>NUCLEOTIDE SEQUENCE [LARGE SCALE GENOMIC DNA]</scope>
</reference>
<protein>
    <submittedName>
        <fullName evidence="1">Uncharacterized protein</fullName>
    </submittedName>
</protein>
<gene>
    <name evidence="1" type="ORF">PoB_005586400</name>
</gene>
<comment type="caution">
    <text evidence="1">The sequence shown here is derived from an EMBL/GenBank/DDBJ whole genome shotgun (WGS) entry which is preliminary data.</text>
</comment>
<evidence type="ECO:0000313" key="2">
    <source>
        <dbReference type="Proteomes" id="UP000735302"/>
    </source>
</evidence>
<dbReference type="Proteomes" id="UP000735302">
    <property type="component" value="Unassembled WGS sequence"/>
</dbReference>
<sequence>MKTVFTKLKYGKAHERHNRPLSQVTKYQINATTRLLNCAIPDTARLCLLPQQMLLSATHWPRNTPEKQN</sequence>
<keyword evidence="2" id="KW-1185">Reference proteome</keyword>
<name>A0AAV4C9W4_9GAST</name>
<proteinExistence type="predicted"/>
<accession>A0AAV4C9W4</accession>
<evidence type="ECO:0000313" key="1">
    <source>
        <dbReference type="EMBL" id="GFO29359.1"/>
    </source>
</evidence>
<dbReference type="EMBL" id="BLXT01006160">
    <property type="protein sequence ID" value="GFO29359.1"/>
    <property type="molecule type" value="Genomic_DNA"/>
</dbReference>
<dbReference type="AlphaFoldDB" id="A0AAV4C9W4"/>
<organism evidence="1 2">
    <name type="scientific">Plakobranchus ocellatus</name>
    <dbReference type="NCBI Taxonomy" id="259542"/>
    <lineage>
        <taxon>Eukaryota</taxon>
        <taxon>Metazoa</taxon>
        <taxon>Spiralia</taxon>
        <taxon>Lophotrochozoa</taxon>
        <taxon>Mollusca</taxon>
        <taxon>Gastropoda</taxon>
        <taxon>Heterobranchia</taxon>
        <taxon>Euthyneura</taxon>
        <taxon>Panpulmonata</taxon>
        <taxon>Sacoglossa</taxon>
        <taxon>Placobranchoidea</taxon>
        <taxon>Plakobranchidae</taxon>
        <taxon>Plakobranchus</taxon>
    </lineage>
</organism>